<feature type="compositionally biased region" description="Basic and acidic residues" evidence="1">
    <location>
        <begin position="1"/>
        <end position="19"/>
    </location>
</feature>
<evidence type="ECO:0000313" key="2">
    <source>
        <dbReference type="EMBL" id="SDH01216.1"/>
    </source>
</evidence>
<organism evidence="2 3">
    <name type="scientific">Pelagibacterium luteolum</name>
    <dbReference type="NCBI Taxonomy" id="440168"/>
    <lineage>
        <taxon>Bacteria</taxon>
        <taxon>Pseudomonadati</taxon>
        <taxon>Pseudomonadota</taxon>
        <taxon>Alphaproteobacteria</taxon>
        <taxon>Hyphomicrobiales</taxon>
        <taxon>Devosiaceae</taxon>
        <taxon>Pelagibacterium</taxon>
    </lineage>
</organism>
<dbReference type="InterPro" id="IPR021327">
    <property type="entry name" value="DUF2934"/>
</dbReference>
<reference evidence="2 3" key="1">
    <citation type="submission" date="2016-10" db="EMBL/GenBank/DDBJ databases">
        <authorList>
            <person name="de Groot N.N."/>
        </authorList>
    </citation>
    <scope>NUCLEOTIDE SEQUENCE [LARGE SCALE GENOMIC DNA]</scope>
    <source>
        <strain evidence="2 3">CGMCC 1.10267</strain>
    </source>
</reference>
<dbReference type="OrthoDB" id="9811127at2"/>
<name>A0A1G7YY60_9HYPH</name>
<dbReference type="Proteomes" id="UP000199495">
    <property type="component" value="Unassembled WGS sequence"/>
</dbReference>
<evidence type="ECO:0000313" key="3">
    <source>
        <dbReference type="Proteomes" id="UP000199495"/>
    </source>
</evidence>
<dbReference type="AlphaFoldDB" id="A0A1G7YY60"/>
<accession>A0A1G7YY60</accession>
<feature type="region of interest" description="Disordered" evidence="1">
    <location>
        <begin position="1"/>
        <end position="78"/>
    </location>
</feature>
<dbReference type="Pfam" id="PF11154">
    <property type="entry name" value="DUF2934"/>
    <property type="match status" value="1"/>
</dbReference>
<dbReference type="RefSeq" id="WP_090598284.1">
    <property type="nucleotide sequence ID" value="NZ_FNCS01000016.1"/>
</dbReference>
<sequence length="78" mass="8855">MTHHTDHEDRIRQRAHEIWLAEGQPSGREKEHWEQAEAEVQETSAEPGLDRPGSMGGDEIQSGVEARSIRANDARARR</sequence>
<dbReference type="EMBL" id="FNCS01000016">
    <property type="protein sequence ID" value="SDH01216.1"/>
    <property type="molecule type" value="Genomic_DNA"/>
</dbReference>
<protein>
    <recommendedName>
        <fullName evidence="4">DUF2934 domain-containing protein</fullName>
    </recommendedName>
</protein>
<proteinExistence type="predicted"/>
<keyword evidence="3" id="KW-1185">Reference proteome</keyword>
<evidence type="ECO:0008006" key="4">
    <source>
        <dbReference type="Google" id="ProtNLM"/>
    </source>
</evidence>
<feature type="compositionally biased region" description="Basic and acidic residues" evidence="1">
    <location>
        <begin position="67"/>
        <end position="78"/>
    </location>
</feature>
<evidence type="ECO:0000256" key="1">
    <source>
        <dbReference type="SAM" id="MobiDB-lite"/>
    </source>
</evidence>
<gene>
    <name evidence="2" type="ORF">SAMN04487974_11645</name>
</gene>